<dbReference type="Pfam" id="PF00561">
    <property type="entry name" value="Abhydrolase_1"/>
    <property type="match status" value="1"/>
</dbReference>
<dbReference type="PANTHER" id="PTHR43433:SF10">
    <property type="entry name" value="AB HYDROLASE-1 DOMAIN-CONTAINING PROTEIN"/>
    <property type="match status" value="1"/>
</dbReference>
<sequence length="310" mass="34111">MDPGMVKEDTDFSIPLSDGRQFGLRWYGASNGQPVLALHGTPGSRLKFRLASKAANELGLKLYCPDRWGYGLTAKPLLQPSLAEFANDICEVTNRLGLARFSIVGISGGGPFAATVAAALGARVDKLALIGPVGPILPRPFHGPIGPFHRFAFTAWPRMPGGMRLTFATFRMLLSASQDLAITTVAARAGYADRQILRQRENKKAIAEIMRAGLLRSVEGPVIDMMLFGRNWNVDLSTVTAETHLWLGLEDHNIPLGPARRLASAIPNAKLTEIVGAGHFWIMENYREVFDWLATDLDEDVTRFRLRHDH</sequence>
<accession>A0A0D6JGN5</accession>
<dbReference type="KEGG" id="fiy:BN1229_v1_2556"/>
<dbReference type="KEGG" id="fil:BN1229_v1_3366"/>
<dbReference type="PANTHER" id="PTHR43433">
    <property type="entry name" value="HYDROLASE, ALPHA/BETA FOLD FAMILY PROTEIN"/>
    <property type="match status" value="1"/>
</dbReference>
<feature type="domain" description="AB hydrolase-1" evidence="1">
    <location>
        <begin position="34"/>
        <end position="285"/>
    </location>
</feature>
<dbReference type="InterPro" id="IPR050471">
    <property type="entry name" value="AB_hydrolase"/>
</dbReference>
<organism evidence="2 3">
    <name type="scientific">Candidatus Filomicrobium marinum</name>
    <dbReference type="NCBI Taxonomy" id="1608628"/>
    <lineage>
        <taxon>Bacteria</taxon>
        <taxon>Pseudomonadati</taxon>
        <taxon>Pseudomonadota</taxon>
        <taxon>Alphaproteobacteria</taxon>
        <taxon>Hyphomicrobiales</taxon>
        <taxon>Hyphomicrobiaceae</taxon>
        <taxon>Filomicrobium</taxon>
    </lineage>
</organism>
<proteinExistence type="predicted"/>
<evidence type="ECO:0000313" key="2">
    <source>
        <dbReference type="EMBL" id="CPR20317.1"/>
    </source>
</evidence>
<dbReference type="EMBL" id="LN829119">
    <property type="protein sequence ID" value="CPR20317.1"/>
    <property type="molecule type" value="Genomic_DNA"/>
</dbReference>
<gene>
    <name evidence="2" type="ORF">YBN1229_v1_2556</name>
</gene>
<reference evidence="3" key="1">
    <citation type="submission" date="2015-02" db="EMBL/GenBank/DDBJ databases">
        <authorList>
            <person name="Chooi Y.-H."/>
        </authorList>
    </citation>
    <scope>NUCLEOTIDE SEQUENCE [LARGE SCALE GENOMIC DNA]</scope>
    <source>
        <strain evidence="3">strain Y</strain>
    </source>
</reference>
<evidence type="ECO:0000313" key="3">
    <source>
        <dbReference type="Proteomes" id="UP000033187"/>
    </source>
</evidence>
<dbReference type="OrthoDB" id="8107794at2"/>
<dbReference type="SUPFAM" id="SSF53474">
    <property type="entry name" value="alpha/beta-Hydrolases"/>
    <property type="match status" value="1"/>
</dbReference>
<dbReference type="GO" id="GO:0016787">
    <property type="term" value="F:hydrolase activity"/>
    <property type="evidence" value="ECO:0007669"/>
    <property type="project" value="UniProtKB-KW"/>
</dbReference>
<keyword evidence="3" id="KW-1185">Reference proteome</keyword>
<dbReference type="InterPro" id="IPR029058">
    <property type="entry name" value="AB_hydrolase_fold"/>
</dbReference>
<dbReference type="AlphaFoldDB" id="A0A0D6JGN5"/>
<keyword evidence="2" id="KW-0378">Hydrolase</keyword>
<dbReference type="Proteomes" id="UP000033187">
    <property type="component" value="Chromosome 1"/>
</dbReference>
<protein>
    <submittedName>
        <fullName evidence="2">Putative Alpha/beta hydrolase fold protein</fullName>
    </submittedName>
</protein>
<name>A0A0D6JGN5_9HYPH</name>
<dbReference type="InterPro" id="IPR000073">
    <property type="entry name" value="AB_hydrolase_1"/>
</dbReference>
<dbReference type="Gene3D" id="3.40.50.1820">
    <property type="entry name" value="alpha/beta hydrolase"/>
    <property type="match status" value="1"/>
</dbReference>
<evidence type="ECO:0000259" key="1">
    <source>
        <dbReference type="Pfam" id="PF00561"/>
    </source>
</evidence>